<dbReference type="RefSeq" id="XP_016509389.1">
    <property type="nucleotide sequence ID" value="XM_016653903.1"/>
</dbReference>
<sequence length="120" mass="13600">MMILGFSLSNLDTDFVFHSFYIMKDAVDLLQGHYILSVSRDMKPSSQKGGIETKAPFPIALALIMTGLFFAMLSLRKVRYDLRNLLYAMVWASMSLGIAAFVRANGRMFCNRPSLHQSKR</sequence>
<proteinExistence type="predicted"/>
<feature type="transmembrane region" description="Helical" evidence="1">
    <location>
        <begin position="55"/>
        <end position="73"/>
    </location>
</feature>
<dbReference type="PaxDb" id="4097-A0A1S4D7V6"/>
<accession>A0A1S4D7V6</accession>
<dbReference type="OrthoDB" id="1681527at2759"/>
<organism evidence="2">
    <name type="scientific">Nicotiana tabacum</name>
    <name type="common">Common tobacco</name>
    <dbReference type="NCBI Taxonomy" id="4097"/>
    <lineage>
        <taxon>Eukaryota</taxon>
        <taxon>Viridiplantae</taxon>
        <taxon>Streptophyta</taxon>
        <taxon>Embryophyta</taxon>
        <taxon>Tracheophyta</taxon>
        <taxon>Spermatophyta</taxon>
        <taxon>Magnoliopsida</taxon>
        <taxon>eudicotyledons</taxon>
        <taxon>Gunneridae</taxon>
        <taxon>Pentapetalae</taxon>
        <taxon>asterids</taxon>
        <taxon>lamiids</taxon>
        <taxon>Solanales</taxon>
        <taxon>Solanaceae</taxon>
        <taxon>Nicotianoideae</taxon>
        <taxon>Nicotianeae</taxon>
        <taxon>Nicotiana</taxon>
    </lineage>
</organism>
<protein>
    <submittedName>
        <fullName evidence="2">Phosphoinositide phosphatase SAC6-like</fullName>
    </submittedName>
</protein>
<keyword evidence="1" id="KW-0472">Membrane</keyword>
<dbReference type="STRING" id="4097.A0A1S4D7V6"/>
<evidence type="ECO:0000256" key="1">
    <source>
        <dbReference type="SAM" id="Phobius"/>
    </source>
</evidence>
<reference evidence="2" key="1">
    <citation type="submission" date="2025-08" db="UniProtKB">
        <authorList>
            <consortium name="RefSeq"/>
        </authorList>
    </citation>
    <scope>IDENTIFICATION</scope>
</reference>
<evidence type="ECO:0000313" key="2">
    <source>
        <dbReference type="RefSeq" id="XP_016509389.1"/>
    </source>
</evidence>
<dbReference type="AlphaFoldDB" id="A0A1S4D7V6"/>
<name>A0A1S4D7V6_TOBAC</name>
<dbReference type="KEGG" id="nta:107826872"/>
<keyword evidence="1" id="KW-0812">Transmembrane</keyword>
<keyword evidence="1" id="KW-1133">Transmembrane helix</keyword>
<feature type="transmembrane region" description="Helical" evidence="1">
    <location>
        <begin position="85"/>
        <end position="104"/>
    </location>
</feature>
<gene>
    <name evidence="2" type="primary">LOC107826872</name>
</gene>